<name>A0A0N4UXR9_ENTVE</name>
<dbReference type="Pfam" id="PF08277">
    <property type="entry name" value="PAN_3"/>
    <property type="match status" value="1"/>
</dbReference>
<accession>A0A0N4UXR9</accession>
<dbReference type="InterPro" id="IPR006583">
    <property type="entry name" value="PAN-3_domain"/>
</dbReference>
<reference evidence="2 3" key="2">
    <citation type="submission" date="2018-10" db="EMBL/GenBank/DDBJ databases">
        <authorList>
            <consortium name="Pathogen Informatics"/>
        </authorList>
    </citation>
    <scope>NUCLEOTIDE SEQUENCE [LARGE SCALE GENOMIC DNA]</scope>
</reference>
<evidence type="ECO:0000259" key="1">
    <source>
        <dbReference type="Pfam" id="PF08277"/>
    </source>
</evidence>
<proteinExistence type="predicted"/>
<keyword evidence="3" id="KW-1185">Reference proteome</keyword>
<dbReference type="EMBL" id="UXUI01007309">
    <property type="protein sequence ID" value="VDD86907.1"/>
    <property type="molecule type" value="Genomic_DNA"/>
</dbReference>
<organism evidence="4">
    <name type="scientific">Enterobius vermicularis</name>
    <name type="common">Human pinworm</name>
    <dbReference type="NCBI Taxonomy" id="51028"/>
    <lineage>
        <taxon>Eukaryota</taxon>
        <taxon>Metazoa</taxon>
        <taxon>Ecdysozoa</taxon>
        <taxon>Nematoda</taxon>
        <taxon>Chromadorea</taxon>
        <taxon>Rhabditida</taxon>
        <taxon>Spirurina</taxon>
        <taxon>Oxyuridomorpha</taxon>
        <taxon>Oxyuroidea</taxon>
        <taxon>Oxyuridae</taxon>
        <taxon>Enterobius</taxon>
    </lineage>
</organism>
<reference evidence="4" key="1">
    <citation type="submission" date="2017-02" db="UniProtKB">
        <authorList>
            <consortium name="WormBaseParasite"/>
        </authorList>
    </citation>
    <scope>IDENTIFICATION</scope>
</reference>
<protein>
    <submittedName>
        <fullName evidence="4">CW domain-containing protein</fullName>
    </submittedName>
</protein>
<sequence length="116" mass="12652">MSYKLAVKGSETKRPTFIDPGEVNLTAHCGRYVDNPGGPGFGKCVKYCNNDVDCVAIRYNSSGCYAYKVLTVNNDILTEPLYVKDKDGTMSAEKCASQSAVDSLGNYNLQIQIVHC</sequence>
<evidence type="ECO:0000313" key="3">
    <source>
        <dbReference type="Proteomes" id="UP000274131"/>
    </source>
</evidence>
<evidence type="ECO:0000313" key="4">
    <source>
        <dbReference type="WBParaSite" id="EVEC_0000234201-mRNA-1"/>
    </source>
</evidence>
<feature type="domain" description="PAN-3" evidence="1">
    <location>
        <begin position="42"/>
        <end position="73"/>
    </location>
</feature>
<dbReference type="Proteomes" id="UP000274131">
    <property type="component" value="Unassembled WGS sequence"/>
</dbReference>
<dbReference type="WBParaSite" id="EVEC_0000234201-mRNA-1">
    <property type="protein sequence ID" value="EVEC_0000234201-mRNA-1"/>
    <property type="gene ID" value="EVEC_0000234201"/>
</dbReference>
<gene>
    <name evidence="2" type="ORF">EVEC_LOCUS2050</name>
</gene>
<dbReference type="AlphaFoldDB" id="A0A0N4UXR9"/>
<evidence type="ECO:0000313" key="2">
    <source>
        <dbReference type="EMBL" id="VDD86907.1"/>
    </source>
</evidence>